<keyword evidence="1" id="KW-0472">Membrane</keyword>
<evidence type="ECO:0000313" key="2">
    <source>
        <dbReference type="EMBL" id="KAG1824826.1"/>
    </source>
</evidence>
<organism evidence="2 3">
    <name type="scientific">Suillus subaureus</name>
    <dbReference type="NCBI Taxonomy" id="48587"/>
    <lineage>
        <taxon>Eukaryota</taxon>
        <taxon>Fungi</taxon>
        <taxon>Dikarya</taxon>
        <taxon>Basidiomycota</taxon>
        <taxon>Agaricomycotina</taxon>
        <taxon>Agaricomycetes</taxon>
        <taxon>Agaricomycetidae</taxon>
        <taxon>Boletales</taxon>
        <taxon>Suillineae</taxon>
        <taxon>Suillaceae</taxon>
        <taxon>Suillus</taxon>
    </lineage>
</organism>
<dbReference type="EMBL" id="JABBWG010000003">
    <property type="protein sequence ID" value="KAG1824826.1"/>
    <property type="molecule type" value="Genomic_DNA"/>
</dbReference>
<dbReference type="RefSeq" id="XP_041198543.1">
    <property type="nucleotide sequence ID" value="XM_041343470.1"/>
</dbReference>
<dbReference type="AlphaFoldDB" id="A0A9P7EKY0"/>
<keyword evidence="1" id="KW-1133">Transmembrane helix</keyword>
<keyword evidence="3" id="KW-1185">Reference proteome</keyword>
<keyword evidence="1" id="KW-0812">Transmembrane</keyword>
<comment type="caution">
    <text evidence="2">The sequence shown here is derived from an EMBL/GenBank/DDBJ whole genome shotgun (WGS) entry which is preliminary data.</text>
</comment>
<evidence type="ECO:0000256" key="1">
    <source>
        <dbReference type="SAM" id="Phobius"/>
    </source>
</evidence>
<dbReference type="GeneID" id="64637486"/>
<feature type="transmembrane region" description="Helical" evidence="1">
    <location>
        <begin position="154"/>
        <end position="172"/>
    </location>
</feature>
<feature type="transmembrane region" description="Helical" evidence="1">
    <location>
        <begin position="69"/>
        <end position="90"/>
    </location>
</feature>
<dbReference type="Proteomes" id="UP000807769">
    <property type="component" value="Unassembled WGS sequence"/>
</dbReference>
<sequence>MSFLFPTLFLGTIQFLPSHVFKESTSPPIKKKNKNLFYHLKEPPLLPLSLTLTLFVLARKCRPSTFGLLALRSFILFLTVPVLSSVHLTYSFRGLEVPSQAVLSVPADSFVGSSALVSCHLPWIKPFAFRQGNPISFYQVPFYKSFSISRQGNIISIICYLVLCIVRTYSLFSV</sequence>
<protein>
    <submittedName>
        <fullName evidence="2">Uncharacterized protein</fullName>
    </submittedName>
</protein>
<name>A0A9P7EKY0_9AGAM</name>
<gene>
    <name evidence="2" type="ORF">BJ212DRAFT_548759</name>
</gene>
<evidence type="ECO:0000313" key="3">
    <source>
        <dbReference type="Proteomes" id="UP000807769"/>
    </source>
</evidence>
<accession>A0A9P7EKY0</accession>
<reference evidence="2" key="1">
    <citation type="journal article" date="2020" name="New Phytol.">
        <title>Comparative genomics reveals dynamic genome evolution in host specialist ectomycorrhizal fungi.</title>
        <authorList>
            <person name="Lofgren L.A."/>
            <person name="Nguyen N.H."/>
            <person name="Vilgalys R."/>
            <person name="Ruytinx J."/>
            <person name="Liao H.L."/>
            <person name="Branco S."/>
            <person name="Kuo A."/>
            <person name="LaButti K."/>
            <person name="Lipzen A."/>
            <person name="Andreopoulos W."/>
            <person name="Pangilinan J."/>
            <person name="Riley R."/>
            <person name="Hundley H."/>
            <person name="Na H."/>
            <person name="Barry K."/>
            <person name="Grigoriev I.V."/>
            <person name="Stajich J.E."/>
            <person name="Kennedy P.G."/>
        </authorList>
    </citation>
    <scope>NUCLEOTIDE SEQUENCE</scope>
    <source>
        <strain evidence="2">MN1</strain>
    </source>
</reference>
<proteinExistence type="predicted"/>